<dbReference type="EMBL" id="CAVNYO010000444">
    <property type="protein sequence ID" value="CAK5281077.1"/>
    <property type="molecule type" value="Genomic_DNA"/>
</dbReference>
<evidence type="ECO:0000313" key="1">
    <source>
        <dbReference type="EMBL" id="CAK5281077.1"/>
    </source>
</evidence>
<reference evidence="1" key="1">
    <citation type="submission" date="2023-11" db="EMBL/GenBank/DDBJ databases">
        <authorList>
            <person name="De Vega J J."/>
            <person name="De Vega J J."/>
        </authorList>
    </citation>
    <scope>NUCLEOTIDE SEQUENCE</scope>
</reference>
<dbReference type="Proteomes" id="UP001295794">
    <property type="component" value="Unassembled WGS sequence"/>
</dbReference>
<organism evidence="1 2">
    <name type="scientific">Mycena citricolor</name>
    <dbReference type="NCBI Taxonomy" id="2018698"/>
    <lineage>
        <taxon>Eukaryota</taxon>
        <taxon>Fungi</taxon>
        <taxon>Dikarya</taxon>
        <taxon>Basidiomycota</taxon>
        <taxon>Agaricomycotina</taxon>
        <taxon>Agaricomycetes</taxon>
        <taxon>Agaricomycetidae</taxon>
        <taxon>Agaricales</taxon>
        <taxon>Marasmiineae</taxon>
        <taxon>Mycenaceae</taxon>
        <taxon>Mycena</taxon>
    </lineage>
</organism>
<evidence type="ECO:0000313" key="2">
    <source>
        <dbReference type="Proteomes" id="UP001295794"/>
    </source>
</evidence>
<name>A0AAD2HSD1_9AGAR</name>
<sequence>MYGMTKVECSSDHLNIGRARPFRWGRTRIGQRRRRVHIGASCCETPSGPPSRCYSRSTSFLTPHWCSVCPAKHHPA</sequence>
<keyword evidence="2" id="KW-1185">Reference proteome</keyword>
<gene>
    <name evidence="1" type="ORF">MYCIT1_LOCUS31950</name>
</gene>
<proteinExistence type="predicted"/>
<dbReference type="AlphaFoldDB" id="A0AAD2HSD1"/>
<comment type="caution">
    <text evidence="1">The sequence shown here is derived from an EMBL/GenBank/DDBJ whole genome shotgun (WGS) entry which is preliminary data.</text>
</comment>
<protein>
    <submittedName>
        <fullName evidence="1">Uncharacterized protein</fullName>
    </submittedName>
</protein>
<accession>A0AAD2HSD1</accession>